<dbReference type="PANTHER" id="PTHR28583">
    <property type="entry name" value="ACID AMIDASE"/>
    <property type="match status" value="1"/>
</dbReference>
<evidence type="ECO:0000256" key="1">
    <source>
        <dbReference type="ARBA" id="ARBA00011891"/>
    </source>
</evidence>
<reference evidence="3" key="1">
    <citation type="journal article" date="2023" name="Mol. Phylogenet. Evol.">
        <title>Genome-scale phylogeny and comparative genomics of the fungal order Sordariales.</title>
        <authorList>
            <person name="Hensen N."/>
            <person name="Bonometti L."/>
            <person name="Westerberg I."/>
            <person name="Brannstrom I.O."/>
            <person name="Guillou S."/>
            <person name="Cros-Aarteil S."/>
            <person name="Calhoun S."/>
            <person name="Haridas S."/>
            <person name="Kuo A."/>
            <person name="Mondo S."/>
            <person name="Pangilinan J."/>
            <person name="Riley R."/>
            <person name="LaButti K."/>
            <person name="Andreopoulos B."/>
            <person name="Lipzen A."/>
            <person name="Chen C."/>
            <person name="Yan M."/>
            <person name="Daum C."/>
            <person name="Ng V."/>
            <person name="Clum A."/>
            <person name="Steindorff A."/>
            <person name="Ohm R.A."/>
            <person name="Martin F."/>
            <person name="Silar P."/>
            <person name="Natvig D.O."/>
            <person name="Lalanne C."/>
            <person name="Gautier V."/>
            <person name="Ament-Velasquez S.L."/>
            <person name="Kruys A."/>
            <person name="Hutchinson M.I."/>
            <person name="Powell A.J."/>
            <person name="Barry K."/>
            <person name="Miller A.N."/>
            <person name="Grigoriev I.V."/>
            <person name="Debuchy R."/>
            <person name="Gladieux P."/>
            <person name="Hiltunen Thoren M."/>
            <person name="Johannesson H."/>
        </authorList>
    </citation>
    <scope>NUCLEOTIDE SEQUENCE</scope>
    <source>
        <strain evidence="3">PSN293</strain>
    </source>
</reference>
<dbReference type="Proteomes" id="UP001301769">
    <property type="component" value="Unassembled WGS sequence"/>
</dbReference>
<evidence type="ECO:0000313" key="3">
    <source>
        <dbReference type="EMBL" id="KAK4210353.1"/>
    </source>
</evidence>
<dbReference type="Pfam" id="PF15508">
    <property type="entry name" value="NAAA-beta"/>
    <property type="match status" value="1"/>
</dbReference>
<dbReference type="AlphaFoldDB" id="A0AAN7B497"/>
<keyword evidence="4" id="KW-1185">Reference proteome</keyword>
<reference evidence="3" key="2">
    <citation type="submission" date="2023-05" db="EMBL/GenBank/DDBJ databases">
        <authorList>
            <consortium name="Lawrence Berkeley National Laboratory"/>
            <person name="Steindorff A."/>
            <person name="Hensen N."/>
            <person name="Bonometti L."/>
            <person name="Westerberg I."/>
            <person name="Brannstrom I.O."/>
            <person name="Guillou S."/>
            <person name="Cros-Aarteil S."/>
            <person name="Calhoun S."/>
            <person name="Haridas S."/>
            <person name="Kuo A."/>
            <person name="Mondo S."/>
            <person name="Pangilinan J."/>
            <person name="Riley R."/>
            <person name="Labutti K."/>
            <person name="Andreopoulos B."/>
            <person name="Lipzen A."/>
            <person name="Chen C."/>
            <person name="Yanf M."/>
            <person name="Daum C."/>
            <person name="Ng V."/>
            <person name="Clum A."/>
            <person name="Ohm R."/>
            <person name="Martin F."/>
            <person name="Silar P."/>
            <person name="Natvig D."/>
            <person name="Lalanne C."/>
            <person name="Gautier V."/>
            <person name="Ament-Velasquez S.L."/>
            <person name="Kruys A."/>
            <person name="Hutchinson M.I."/>
            <person name="Powell A.J."/>
            <person name="Barry K."/>
            <person name="Miller A.N."/>
            <person name="Grigoriev I.V."/>
            <person name="Debuchy R."/>
            <person name="Gladieux P."/>
            <person name="Thoren M.H."/>
            <person name="Johannesson H."/>
        </authorList>
    </citation>
    <scope>NUCLEOTIDE SEQUENCE</scope>
    <source>
        <strain evidence="3">PSN293</strain>
    </source>
</reference>
<name>A0AAN7B497_9PEZI</name>
<sequence length="491" mass="54778">MASKPQTTRYEVLKEQEPDWEYTPPKFTINLSLPPENRYDHVSSSPAMKEAILKADIDNLFDSIIEMEFLPFIPFGSGPGSAFLAKAVKRTIRGLARIAIGRVYTDEETAELKGISRGTGIPMFLLVCFNVLLDLLLGCTSGGVLFDGAKQQAQAEPSPRGTAKAQDKRRIAHFRTLDWGMNPLRHLVVELEFVRHEGGPVIARTVGYFGYVGVLTGVRQGLSLSLNHRATHDRSTWRKKFSFRWNQLMVLLGRRPSISSTLRFILLNGHQYPDQTRQNQDTRKVQRCKAWQFLDLAQPRIEVVREESEAHELVSVTETGLENTLDMESIITALPMSPSTSAYLIFCTPEEAYSLEIDNKQIVSVQSSATFLATTNHDMADESSPTPTNGNPTATAPTQAAAICGMEEILAESMDRKKAAKRAYLTARRSQNSRTGGIGDSRNSGWPGLSLDKIVGILNYKDIVERDVTHYAVVMDPGSGKILWRRGYWAR</sequence>
<evidence type="ECO:0000313" key="4">
    <source>
        <dbReference type="Proteomes" id="UP001301769"/>
    </source>
</evidence>
<dbReference type="PANTHER" id="PTHR28583:SF1">
    <property type="entry name" value="ACID CERAMIDASE"/>
    <property type="match status" value="1"/>
</dbReference>
<dbReference type="InterPro" id="IPR029130">
    <property type="entry name" value="Acid_ceramidase_N"/>
</dbReference>
<accession>A0AAN7B497</accession>
<dbReference type="EC" id="3.5.1.23" evidence="1"/>
<comment type="caution">
    <text evidence="3">The sequence shown here is derived from an EMBL/GenBank/DDBJ whole genome shotgun (WGS) entry which is preliminary data.</text>
</comment>
<evidence type="ECO:0000259" key="2">
    <source>
        <dbReference type="Pfam" id="PF15508"/>
    </source>
</evidence>
<organism evidence="3 4">
    <name type="scientific">Rhypophila decipiens</name>
    <dbReference type="NCBI Taxonomy" id="261697"/>
    <lineage>
        <taxon>Eukaryota</taxon>
        <taxon>Fungi</taxon>
        <taxon>Dikarya</taxon>
        <taxon>Ascomycota</taxon>
        <taxon>Pezizomycotina</taxon>
        <taxon>Sordariomycetes</taxon>
        <taxon>Sordariomycetidae</taxon>
        <taxon>Sordariales</taxon>
        <taxon>Naviculisporaceae</taxon>
        <taxon>Rhypophila</taxon>
    </lineage>
</organism>
<feature type="domain" description="Acid ceramidase N-terminal" evidence="2">
    <location>
        <begin position="23"/>
        <end position="73"/>
    </location>
</feature>
<gene>
    <name evidence="3" type="ORF">QBC37DRAFT_475068</name>
</gene>
<proteinExistence type="predicted"/>
<dbReference type="EMBL" id="MU858177">
    <property type="protein sequence ID" value="KAK4210353.1"/>
    <property type="molecule type" value="Genomic_DNA"/>
</dbReference>
<dbReference type="GO" id="GO:0017040">
    <property type="term" value="F:N-acylsphingosine amidohydrolase activity"/>
    <property type="evidence" value="ECO:0007669"/>
    <property type="project" value="UniProtKB-EC"/>
</dbReference>
<protein>
    <recommendedName>
        <fullName evidence="1">ceramidase</fullName>
        <ecNumber evidence="1">3.5.1.23</ecNumber>
    </recommendedName>
</protein>